<evidence type="ECO:0000259" key="3">
    <source>
        <dbReference type="Pfam" id="PF21530"/>
    </source>
</evidence>
<dbReference type="InterPro" id="IPR051055">
    <property type="entry name" value="PIF1_helicase"/>
</dbReference>
<evidence type="ECO:0000313" key="4">
    <source>
        <dbReference type="EMBL" id="EAQ83579.1"/>
    </source>
</evidence>
<keyword evidence="1" id="KW-0175">Coiled coil</keyword>
<accession>Q2GPX1</accession>
<protein>
    <recommendedName>
        <fullName evidence="3">DNA helicase Pif1-like 2B domain-containing protein</fullName>
    </recommendedName>
</protein>
<dbReference type="InterPro" id="IPR049163">
    <property type="entry name" value="Pif1-like_2B_dom"/>
</dbReference>
<dbReference type="GeneID" id="4396556"/>
<organism evidence="4 5">
    <name type="scientific">Chaetomium globosum (strain ATCC 6205 / CBS 148.51 / DSM 1962 / NBRC 6347 / NRRL 1970)</name>
    <name type="common">Soil fungus</name>
    <dbReference type="NCBI Taxonomy" id="306901"/>
    <lineage>
        <taxon>Eukaryota</taxon>
        <taxon>Fungi</taxon>
        <taxon>Dikarya</taxon>
        <taxon>Ascomycota</taxon>
        <taxon>Pezizomycotina</taxon>
        <taxon>Sordariomycetes</taxon>
        <taxon>Sordariomycetidae</taxon>
        <taxon>Sordariales</taxon>
        <taxon>Chaetomiaceae</taxon>
        <taxon>Chaetomium</taxon>
    </lineage>
</organism>
<feature type="compositionally biased region" description="Pro residues" evidence="2">
    <location>
        <begin position="841"/>
        <end position="869"/>
    </location>
</feature>
<feature type="region of interest" description="Disordered" evidence="2">
    <location>
        <begin position="714"/>
        <end position="737"/>
    </location>
</feature>
<evidence type="ECO:0000256" key="1">
    <source>
        <dbReference type="SAM" id="Coils"/>
    </source>
</evidence>
<dbReference type="InParanoid" id="Q2GPX1"/>
<evidence type="ECO:0000313" key="5">
    <source>
        <dbReference type="Proteomes" id="UP000001056"/>
    </source>
</evidence>
<proteinExistence type="predicted"/>
<dbReference type="SUPFAM" id="SSF52540">
    <property type="entry name" value="P-loop containing nucleoside triphosphate hydrolases"/>
    <property type="match status" value="1"/>
</dbReference>
<dbReference type="OrthoDB" id="432234at2759"/>
<feature type="compositionally biased region" description="Polar residues" evidence="2">
    <location>
        <begin position="824"/>
        <end position="833"/>
    </location>
</feature>
<dbReference type="InterPro" id="IPR027417">
    <property type="entry name" value="P-loop_NTPase"/>
</dbReference>
<dbReference type="Gene3D" id="3.40.50.300">
    <property type="entry name" value="P-loop containing nucleotide triphosphate hydrolases"/>
    <property type="match status" value="1"/>
</dbReference>
<dbReference type="EMBL" id="CH408035">
    <property type="protein sequence ID" value="EAQ83579.1"/>
    <property type="molecule type" value="Genomic_DNA"/>
</dbReference>
<feature type="region of interest" description="Disordered" evidence="2">
    <location>
        <begin position="805"/>
        <end position="886"/>
    </location>
</feature>
<dbReference type="eggNOG" id="KOG0987">
    <property type="taxonomic scope" value="Eukaryota"/>
</dbReference>
<dbReference type="PANTHER" id="PTHR47642">
    <property type="entry name" value="ATP-DEPENDENT DNA HELICASE"/>
    <property type="match status" value="1"/>
</dbReference>
<dbReference type="Pfam" id="PF21530">
    <property type="entry name" value="Pif1_2B_dom"/>
    <property type="match status" value="1"/>
</dbReference>
<dbReference type="HOGENOM" id="CLU_310354_0_0_1"/>
<sequence length="948" mass="103932">MDNSAAPVARKMCRGCRTEKDIGQFHDLRGNGKIWRLLGTNVLRSSVAIARQQDEDQAPFRRALEELRKADVSVPSWELLASRCSVKLSPEEVDSFADALRIYPTKTQVVEYNHQHMLGLDSPAIQVEAKHEGVGAEEVESSNAGNLAKRLPLCVGCRVMLTRNLWADVGLVNGAQGTVYDISWKEGADVLRDPPEVIMVAFDDYDGPAFTMPNGEPLRSGEKLVVPILRVRQDFMVGANSCSREQFPLLVSYAITVHKSRGITIDEVVCDISAPEFASGLSYVAVSRVKTLGGLMFEKPFDRNRIYRESPSRAMGLKLSDHAIRQLQALDAVARRDSAKGATNKRRRRMPPEDRSYNSTITRFPVAGSVAPRRDGSQRKGKAAPGTAKNATQGEPAPPTEGAQPITTKDSDEEMEDDIYNGPNPLHDESDEVLAGTIVHLAKEPNEAASQVVADEIMTRLRRLRRLESGKAPETGSVGIDVTRIQESIVDAVVDGVGQGTGRAMDEVRKQMQEVQKELQEARRELQDQRKKQAPAPATTVARSWAAVVAGEGELPKKIIPGGSTRKYCQEESKRACEEGVVWRAQMLNCESYWSALQATQCYRCWKWGHTQRFCKKSALCPRCGTAAHGGGGRAGEAQCPTHGNEIPYFCPCCSGKHPAWVRCCPEAVKARGAAGEAYHFRPRTFELALQQQTQQQQERLLPRMRSVTFRGASTLEEADDGFQEAGKRKRPRGRPPGFLIAQEEAARSSRQGKLTFARKVDTDLTGYRGDGVGGLGVTTPEAADTLEADGQDVGMQGAGDATEAIPQQRILRPHKTEKPLNYVWSSPETSDSSNHELPESPVPPESPASPVPPESPASPVPPESPASPGPSRSPGDVHDSIPDGKSIASKWHLLPRGVQGPQADLEPAPHLIEKWYNNPLVVGPLVDWHREIVSLRRPVHLDTLKTF</sequence>
<dbReference type="RefSeq" id="XP_001227910.1">
    <property type="nucleotide sequence ID" value="XM_001227909.1"/>
</dbReference>
<keyword evidence="5" id="KW-1185">Reference proteome</keyword>
<feature type="coiled-coil region" evidence="1">
    <location>
        <begin position="505"/>
        <end position="532"/>
    </location>
</feature>
<dbReference type="AlphaFoldDB" id="Q2GPX1"/>
<reference evidence="5" key="1">
    <citation type="journal article" date="2015" name="Genome Announc.">
        <title>Draft genome sequence of the cellulolytic fungus Chaetomium globosum.</title>
        <authorList>
            <person name="Cuomo C.A."/>
            <person name="Untereiner W.A."/>
            <person name="Ma L.-J."/>
            <person name="Grabherr M."/>
            <person name="Birren B.W."/>
        </authorList>
    </citation>
    <scope>NUCLEOTIDE SEQUENCE [LARGE SCALE GENOMIC DNA]</scope>
    <source>
        <strain evidence="5">ATCC 6205 / CBS 148.51 / DSM 1962 / NBRC 6347 / NRRL 1970</strain>
    </source>
</reference>
<feature type="domain" description="DNA helicase Pif1-like 2B" evidence="3">
    <location>
        <begin position="148"/>
        <end position="180"/>
    </location>
</feature>
<dbReference type="CDD" id="cd18809">
    <property type="entry name" value="SF1_C_RecD"/>
    <property type="match status" value="1"/>
</dbReference>
<feature type="region of interest" description="Disordered" evidence="2">
    <location>
        <begin position="335"/>
        <end position="430"/>
    </location>
</feature>
<gene>
    <name evidence="4" type="ORF">CHGG_09983</name>
</gene>
<dbReference type="VEuPathDB" id="FungiDB:CHGG_09983"/>
<dbReference type="Proteomes" id="UP000001056">
    <property type="component" value="Unassembled WGS sequence"/>
</dbReference>
<name>Q2GPX1_CHAGB</name>
<evidence type="ECO:0000256" key="2">
    <source>
        <dbReference type="SAM" id="MobiDB-lite"/>
    </source>
</evidence>